<proteinExistence type="predicted"/>
<accession>A0A4R1QGW1</accession>
<dbReference type="Gene3D" id="3.40.50.720">
    <property type="entry name" value="NAD(P)-binding Rossmann-like Domain"/>
    <property type="match status" value="1"/>
</dbReference>
<dbReference type="InterPro" id="IPR050721">
    <property type="entry name" value="Trk_Ktr_HKT_K-transport"/>
</dbReference>
<dbReference type="PANTHER" id="PTHR43833:SF8">
    <property type="entry name" value="TRK SYSTEM POTASSIUM UPTAKE PROTEIN TRKA"/>
    <property type="match status" value="1"/>
</dbReference>
<dbReference type="EMBL" id="SLUM01000046">
    <property type="protein sequence ID" value="TCL51750.1"/>
    <property type="molecule type" value="Genomic_DNA"/>
</dbReference>
<dbReference type="InterPro" id="IPR003148">
    <property type="entry name" value="RCK_N"/>
</dbReference>
<name>A0A4R1QGW1_9FIRM</name>
<protein>
    <submittedName>
        <fullName evidence="2">Trk system potassium uptake protein TrkA</fullName>
    </submittedName>
</protein>
<organism evidence="2 3">
    <name type="scientific">Allofournierella massiliensis</name>
    <dbReference type="NCBI Taxonomy" id="1650663"/>
    <lineage>
        <taxon>Bacteria</taxon>
        <taxon>Bacillati</taxon>
        <taxon>Bacillota</taxon>
        <taxon>Clostridia</taxon>
        <taxon>Eubacteriales</taxon>
        <taxon>Oscillospiraceae</taxon>
        <taxon>Allofournierella</taxon>
    </lineage>
</organism>
<dbReference type="AlphaFoldDB" id="A0A4R1QGW1"/>
<dbReference type="OrthoDB" id="9775180at2"/>
<gene>
    <name evidence="2" type="ORF">EDD77_1463</name>
</gene>
<dbReference type="STRING" id="1650663.GCA_001486665_00101"/>
<dbReference type="Proteomes" id="UP000295184">
    <property type="component" value="Unassembled WGS sequence"/>
</dbReference>
<comment type="caution">
    <text evidence="2">The sequence shown here is derived from an EMBL/GenBank/DDBJ whole genome shotgun (WGS) entry which is preliminary data.</text>
</comment>
<evidence type="ECO:0000313" key="3">
    <source>
        <dbReference type="Proteomes" id="UP000295184"/>
    </source>
</evidence>
<evidence type="ECO:0000313" key="2">
    <source>
        <dbReference type="EMBL" id="TCL51750.1"/>
    </source>
</evidence>
<dbReference type="PROSITE" id="PS51201">
    <property type="entry name" value="RCK_N"/>
    <property type="match status" value="1"/>
</dbReference>
<dbReference type="PANTHER" id="PTHR43833">
    <property type="entry name" value="POTASSIUM CHANNEL PROTEIN 2-RELATED-RELATED"/>
    <property type="match status" value="1"/>
</dbReference>
<dbReference type="SUPFAM" id="SSF51735">
    <property type="entry name" value="NAD(P)-binding Rossmann-fold domains"/>
    <property type="match status" value="1"/>
</dbReference>
<dbReference type="InterPro" id="IPR036291">
    <property type="entry name" value="NAD(P)-bd_dom_sf"/>
</dbReference>
<reference evidence="2 3" key="1">
    <citation type="submission" date="2019-03" db="EMBL/GenBank/DDBJ databases">
        <title>Genomic Encyclopedia of Type Strains, Phase IV (KMG-IV): sequencing the most valuable type-strain genomes for metagenomic binning, comparative biology and taxonomic classification.</title>
        <authorList>
            <person name="Goeker M."/>
        </authorList>
    </citation>
    <scope>NUCLEOTIDE SEQUENCE [LARGE SCALE GENOMIC DNA]</scope>
    <source>
        <strain evidence="2 3">DSM 100451</strain>
    </source>
</reference>
<dbReference type="RefSeq" id="WP_058962641.1">
    <property type="nucleotide sequence ID" value="NZ_CABKVM010000010.1"/>
</dbReference>
<evidence type="ECO:0000259" key="1">
    <source>
        <dbReference type="PROSITE" id="PS51201"/>
    </source>
</evidence>
<dbReference type="Pfam" id="PF02254">
    <property type="entry name" value="TrkA_N"/>
    <property type="match status" value="1"/>
</dbReference>
<feature type="domain" description="RCK N-terminal" evidence="1">
    <location>
        <begin position="1"/>
        <end position="122"/>
    </location>
</feature>
<sequence length="211" mass="22763">MNILVVGCGRAGANIVRILEQMGHEVSVMDSSADELQRLEGVDGYHFSGVAAVGIPIDIDDLRQAGIETCDAVAIATPDDSVNIMVAQIAKNIFHVPRVITRVTDPALKNFFTKEFGLRTVCTTNLTVESMLLGLLDDQESRSVTIGATTTAFVTVPVSLRDVGRSLNRIRPPEGDLLYGVLRADTTVELAVEPMPVLEEGDQIIFARIAD</sequence>
<dbReference type="GO" id="GO:0006813">
    <property type="term" value="P:potassium ion transport"/>
    <property type="evidence" value="ECO:0007669"/>
    <property type="project" value="InterPro"/>
</dbReference>